<feature type="compositionally biased region" description="Low complexity" evidence="13">
    <location>
        <begin position="1086"/>
        <end position="1100"/>
    </location>
</feature>
<feature type="compositionally biased region" description="Gly residues" evidence="13">
    <location>
        <begin position="1101"/>
        <end position="1110"/>
    </location>
</feature>
<protein>
    <recommendedName>
        <fullName evidence="2">non-specific serine/threonine protein kinase</fullName>
        <ecNumber evidence="2">2.7.11.1</ecNumber>
    </recommendedName>
</protein>
<feature type="compositionally biased region" description="Low complexity" evidence="13">
    <location>
        <begin position="988"/>
        <end position="1002"/>
    </location>
</feature>
<dbReference type="SMART" id="SM00220">
    <property type="entry name" value="S_TKc"/>
    <property type="match status" value="1"/>
</dbReference>
<evidence type="ECO:0000256" key="4">
    <source>
        <dbReference type="ARBA" id="ARBA00022679"/>
    </source>
</evidence>
<dbReference type="InterPro" id="IPR000719">
    <property type="entry name" value="Prot_kinase_dom"/>
</dbReference>
<evidence type="ECO:0000256" key="3">
    <source>
        <dbReference type="ARBA" id="ARBA00022527"/>
    </source>
</evidence>
<dbReference type="InterPro" id="IPR051234">
    <property type="entry name" value="TAO_STE20_kinase"/>
</dbReference>
<reference evidence="15" key="1">
    <citation type="submission" date="2023-05" db="EMBL/GenBank/DDBJ databases">
        <title>High-quality long-read genome of Scophthalmus maximus.</title>
        <authorList>
            <person name="Lien S."/>
            <person name="Martinez P."/>
        </authorList>
    </citation>
    <scope>NUCLEOTIDE SEQUENCE [LARGE SCALE GENOMIC DNA]</scope>
</reference>
<dbReference type="GeneTree" id="ENSGT00940000159991"/>
<dbReference type="EC" id="2.7.11.1" evidence="2"/>
<evidence type="ECO:0000256" key="11">
    <source>
        <dbReference type="PROSITE-ProRule" id="PRU10141"/>
    </source>
</evidence>
<dbReference type="GO" id="GO:0005737">
    <property type="term" value="C:cytoplasm"/>
    <property type="evidence" value="ECO:0007669"/>
    <property type="project" value="TreeGrafter"/>
</dbReference>
<organism evidence="15 16">
    <name type="scientific">Scophthalmus maximus</name>
    <name type="common">Turbot</name>
    <name type="synonym">Psetta maxima</name>
    <dbReference type="NCBI Taxonomy" id="52904"/>
    <lineage>
        <taxon>Eukaryota</taxon>
        <taxon>Metazoa</taxon>
        <taxon>Chordata</taxon>
        <taxon>Craniata</taxon>
        <taxon>Vertebrata</taxon>
        <taxon>Euteleostomi</taxon>
        <taxon>Actinopterygii</taxon>
        <taxon>Neopterygii</taxon>
        <taxon>Teleostei</taxon>
        <taxon>Neoteleostei</taxon>
        <taxon>Acanthomorphata</taxon>
        <taxon>Carangaria</taxon>
        <taxon>Pleuronectiformes</taxon>
        <taxon>Pleuronectoidei</taxon>
        <taxon>Scophthalmidae</taxon>
        <taxon>Scophthalmus</taxon>
    </lineage>
</organism>
<feature type="domain" description="Protein kinase" evidence="14">
    <location>
        <begin position="39"/>
        <end position="292"/>
    </location>
</feature>
<dbReference type="GO" id="GO:0005524">
    <property type="term" value="F:ATP binding"/>
    <property type="evidence" value="ECO:0007669"/>
    <property type="project" value="UniProtKB-UniRule"/>
</dbReference>
<keyword evidence="6" id="KW-0418">Kinase</keyword>
<dbReference type="AlphaFoldDB" id="A0A8D3EAH1"/>
<evidence type="ECO:0000256" key="1">
    <source>
        <dbReference type="ARBA" id="ARBA00008874"/>
    </source>
</evidence>
<evidence type="ECO:0000256" key="8">
    <source>
        <dbReference type="ARBA" id="ARBA00023054"/>
    </source>
</evidence>
<comment type="catalytic activity">
    <reaction evidence="9">
        <text>L-threonyl-[protein] + ATP = O-phospho-L-threonyl-[protein] + ADP + H(+)</text>
        <dbReference type="Rhea" id="RHEA:46608"/>
        <dbReference type="Rhea" id="RHEA-COMP:11060"/>
        <dbReference type="Rhea" id="RHEA-COMP:11605"/>
        <dbReference type="ChEBI" id="CHEBI:15378"/>
        <dbReference type="ChEBI" id="CHEBI:30013"/>
        <dbReference type="ChEBI" id="CHEBI:30616"/>
        <dbReference type="ChEBI" id="CHEBI:61977"/>
        <dbReference type="ChEBI" id="CHEBI:456216"/>
        <dbReference type="EC" id="2.7.11.1"/>
    </reaction>
</comment>
<proteinExistence type="inferred from homology"/>
<feature type="region of interest" description="Disordered" evidence="13">
    <location>
        <begin position="552"/>
        <end position="571"/>
    </location>
</feature>
<feature type="compositionally biased region" description="Gly residues" evidence="13">
    <location>
        <begin position="1131"/>
        <end position="1142"/>
    </location>
</feature>
<dbReference type="InterPro" id="IPR011009">
    <property type="entry name" value="Kinase-like_dom_sf"/>
</dbReference>
<keyword evidence="7 11" id="KW-0067">ATP-binding</keyword>
<keyword evidence="5 11" id="KW-0547">Nucleotide-binding</keyword>
<evidence type="ECO:0000256" key="9">
    <source>
        <dbReference type="ARBA" id="ARBA00047899"/>
    </source>
</evidence>
<dbReference type="InterPro" id="IPR008271">
    <property type="entry name" value="Ser/Thr_kinase_AS"/>
</dbReference>
<dbReference type="PANTHER" id="PTHR47167:SF6">
    <property type="entry name" value="SERINE_THREONINE-PROTEIN KINASE TAO2"/>
    <property type="match status" value="1"/>
</dbReference>
<feature type="compositionally biased region" description="Basic residues" evidence="13">
    <location>
        <begin position="1003"/>
        <end position="1015"/>
    </location>
</feature>
<dbReference type="Pfam" id="PF00069">
    <property type="entry name" value="Pkinase"/>
    <property type="match status" value="1"/>
</dbReference>
<dbReference type="Ensembl" id="ENSSMAT00000044401.1">
    <property type="protein sequence ID" value="ENSSMAP00000068780.1"/>
    <property type="gene ID" value="ENSSMAG00000016716.2"/>
</dbReference>
<feature type="coiled-coil region" evidence="12">
    <location>
        <begin position="455"/>
        <end position="493"/>
    </location>
</feature>
<name>A0A8D3EAH1_SCOMX</name>
<evidence type="ECO:0000313" key="16">
    <source>
        <dbReference type="Proteomes" id="UP000694558"/>
    </source>
</evidence>
<evidence type="ECO:0000256" key="12">
    <source>
        <dbReference type="SAM" id="Coils"/>
    </source>
</evidence>
<feature type="compositionally biased region" description="Low complexity" evidence="13">
    <location>
        <begin position="896"/>
        <end position="937"/>
    </location>
</feature>
<feature type="compositionally biased region" description="Polar residues" evidence="13">
    <location>
        <begin position="1149"/>
        <end position="1164"/>
    </location>
</feature>
<comment type="catalytic activity">
    <reaction evidence="10">
        <text>L-seryl-[protein] + ATP = O-phospho-L-seryl-[protein] + ADP + H(+)</text>
        <dbReference type="Rhea" id="RHEA:17989"/>
        <dbReference type="Rhea" id="RHEA-COMP:9863"/>
        <dbReference type="Rhea" id="RHEA-COMP:11604"/>
        <dbReference type="ChEBI" id="CHEBI:15378"/>
        <dbReference type="ChEBI" id="CHEBI:29999"/>
        <dbReference type="ChEBI" id="CHEBI:30616"/>
        <dbReference type="ChEBI" id="CHEBI:83421"/>
        <dbReference type="ChEBI" id="CHEBI:456216"/>
        <dbReference type="EC" id="2.7.11.1"/>
    </reaction>
</comment>
<evidence type="ECO:0000256" key="7">
    <source>
        <dbReference type="ARBA" id="ARBA00022840"/>
    </source>
</evidence>
<dbReference type="FunFam" id="3.30.200.20:FF:000029">
    <property type="entry name" value="Serine/threonine-protein kinase TAO2, putative"/>
    <property type="match status" value="1"/>
</dbReference>
<evidence type="ECO:0000256" key="5">
    <source>
        <dbReference type="ARBA" id="ARBA00022741"/>
    </source>
</evidence>
<evidence type="ECO:0000313" key="15">
    <source>
        <dbReference type="Ensembl" id="ENSSMAP00000068780.1"/>
    </source>
</evidence>
<evidence type="ECO:0000259" key="14">
    <source>
        <dbReference type="PROSITE" id="PS50011"/>
    </source>
</evidence>
<feature type="compositionally biased region" description="Basic and acidic residues" evidence="13">
    <location>
        <begin position="1022"/>
        <end position="1042"/>
    </location>
</feature>
<reference evidence="15" key="2">
    <citation type="submission" date="2025-08" db="UniProtKB">
        <authorList>
            <consortium name="Ensembl"/>
        </authorList>
    </citation>
    <scope>IDENTIFICATION</scope>
</reference>
<evidence type="ECO:0000256" key="10">
    <source>
        <dbReference type="ARBA" id="ARBA00048679"/>
    </source>
</evidence>
<accession>A0A8D3EAH1</accession>
<feature type="compositionally biased region" description="Low complexity" evidence="13">
    <location>
        <begin position="358"/>
        <end position="381"/>
    </location>
</feature>
<feature type="region of interest" description="Disordered" evidence="13">
    <location>
        <begin position="892"/>
        <end position="1164"/>
    </location>
</feature>
<dbReference type="PANTHER" id="PTHR47167">
    <property type="entry name" value="SERINE/THREONINE-PROTEIN KINASE TAO1-LIKE PROTEIN"/>
    <property type="match status" value="1"/>
</dbReference>
<dbReference type="PROSITE" id="PS00108">
    <property type="entry name" value="PROTEIN_KINASE_ST"/>
    <property type="match status" value="1"/>
</dbReference>
<keyword evidence="3" id="KW-0723">Serine/threonine-protein kinase</keyword>
<dbReference type="Gene3D" id="1.10.510.10">
    <property type="entry name" value="Transferase(Phosphotransferase) domain 1"/>
    <property type="match status" value="1"/>
</dbReference>
<feature type="compositionally biased region" description="Pro residues" evidence="13">
    <location>
        <begin position="1075"/>
        <end position="1085"/>
    </location>
</feature>
<keyword evidence="4" id="KW-0808">Transferase</keyword>
<keyword evidence="8 12" id="KW-0175">Coiled coil</keyword>
<evidence type="ECO:0000256" key="13">
    <source>
        <dbReference type="SAM" id="MobiDB-lite"/>
    </source>
</evidence>
<feature type="compositionally biased region" description="Low complexity" evidence="13">
    <location>
        <begin position="1058"/>
        <end position="1074"/>
    </location>
</feature>
<sequence length="1164" mass="132349">VPRVSNTNALAMPSSVRAGSLKDPEVAELFFREDPEKLFTDLREIGHGSFGAVYFAHDIRTNEVVAIKKMSYSGKQSNEKWQDIIKEVKFLQKLRHPNTVEYHGCYLREHTAWLVMEYCLGSASDLLEVHKKPLQEVEIAAITHGALQGLVYLHSHNMIHRDVKAGNILLTEPGQVKLGDFGSASIVAPANSFVGTPYWMAPEVILAMDEGQYDGKVDVWSLGITCIELAERKPPLFNMNAMSALYHIAQNESPVLQSNHWSDYFRNFVDSCLQKISQDRPTSDVLLKHHFLCRERPMTAVMDLIARTKDAVRELDNLQYRKMKKILFHEAHNGPAPEGGDEEEDVEQYMLRTGTVNSMESSHSLPSMSISASSQSSSVNSLADGSDDSGEMAMMQEGEHTVTSNSSVLHKPLVSPKDLLSRRRGRDHFATIRTASLVTRQIQEHEQGSALREQMSGYKRMRRQHQKQLMGLENKLKAEMDEHQLRLDKELENQRNSFSMDGEKLSKKHQGIQEKEAVLTEEKKFQQHILAQQKKELTGLLESQKRQYRARKEQLKEELNENQSTPKREKQEWLVHQKECLQQLQAEEEAGLLRRQRQYYELQCRQYKRKMVLARHNLEQDLLREDLNKKQTLKDLECAMLLRHHESTQELEFRQLGLVQRTRAELIRTQHQTELTNQMEYNKRREQELRQKHAVEVRQQPKSLKVSEKLQIKRQFQDTCKIQTRQYKALRNHLLENTPKSDHKAVLKRLKDEQTRKLAILAEQYDHSINDMLSTQALRLDETQEAEYKVLRMQLQQELELLNAYQSKIKIHTDTQHEREVKDLEQRVSIRRALLEQRIEEEMLSLQNERSERIRTLLERQASEIESFDSESMRLGFSNMALTGIPSEAYPKQGYPNAPAPSSRSASHWSHGMHPQNMHPQNMHPQNMHPQNMPPQQHSRRSHNSSSSSSSGIVAGDRRSDSSSSSSHGLGMALGLGRDGREVHHSSRSSASSSSSSSSSSSHHQRHHLPQHYHHQSTPQLYRERERERDREREKEREREWAGVRGSGGDLAHPHPLPFSHHLPSRSSSQSLAMLPPPPPAPPSISGPSSSSSSSSSSQGGIYGGSGLGVRGAPSLMALRNSPQPLRRTASGGGPGGSGGSDGVLSRSTSVTSHISNGSHLSYS</sequence>
<dbReference type="Proteomes" id="UP000694558">
    <property type="component" value="Chromosome 18"/>
</dbReference>
<dbReference type="SUPFAM" id="SSF56112">
    <property type="entry name" value="Protein kinase-like (PK-like)"/>
    <property type="match status" value="1"/>
</dbReference>
<dbReference type="PROSITE" id="PS50011">
    <property type="entry name" value="PROTEIN_KINASE_DOM"/>
    <property type="match status" value="1"/>
</dbReference>
<dbReference type="PROSITE" id="PS00107">
    <property type="entry name" value="PROTEIN_KINASE_ATP"/>
    <property type="match status" value="1"/>
</dbReference>
<evidence type="ECO:0000256" key="6">
    <source>
        <dbReference type="ARBA" id="ARBA00022777"/>
    </source>
</evidence>
<feature type="region of interest" description="Disordered" evidence="13">
    <location>
        <begin position="357"/>
        <end position="391"/>
    </location>
</feature>
<evidence type="ECO:0000256" key="2">
    <source>
        <dbReference type="ARBA" id="ARBA00012513"/>
    </source>
</evidence>
<comment type="similarity">
    <text evidence="1">Belongs to the protein kinase superfamily. STE Ser/Thr protein kinase family. STE20 subfamily.</text>
</comment>
<feature type="binding site" evidence="11">
    <location>
        <position position="69"/>
    </location>
    <ligand>
        <name>ATP</name>
        <dbReference type="ChEBI" id="CHEBI:30616"/>
    </ligand>
</feature>
<dbReference type="FunFam" id="1.10.510.10:FF:000030">
    <property type="entry name" value="Serine/threonine-protein kinase TAO2, putative"/>
    <property type="match status" value="1"/>
</dbReference>
<dbReference type="InterPro" id="IPR017441">
    <property type="entry name" value="Protein_kinase_ATP_BS"/>
</dbReference>
<dbReference type="Gene3D" id="3.30.200.20">
    <property type="entry name" value="Phosphorylase Kinase, domain 1"/>
    <property type="match status" value="1"/>
</dbReference>
<dbReference type="GO" id="GO:0004674">
    <property type="term" value="F:protein serine/threonine kinase activity"/>
    <property type="evidence" value="ECO:0007669"/>
    <property type="project" value="UniProtKB-KW"/>
</dbReference>